<feature type="transmembrane region" description="Helical" evidence="1">
    <location>
        <begin position="90"/>
        <end position="106"/>
    </location>
</feature>
<organism evidence="2 4">
    <name type="scientific">Peptostreptococcus anaerobius</name>
    <dbReference type="NCBI Taxonomy" id="1261"/>
    <lineage>
        <taxon>Bacteria</taxon>
        <taxon>Bacillati</taxon>
        <taxon>Bacillota</taxon>
        <taxon>Clostridia</taxon>
        <taxon>Peptostreptococcales</taxon>
        <taxon>Peptostreptococcaceae</taxon>
        <taxon>Peptostreptococcus</taxon>
    </lineage>
</organism>
<evidence type="ECO:0000313" key="3">
    <source>
        <dbReference type="EMBL" id="SUB60239.1"/>
    </source>
</evidence>
<dbReference type="GeneID" id="79843160"/>
<keyword evidence="1" id="KW-0812">Transmembrane</keyword>
<dbReference type="PATRIC" id="fig|1261.3.peg.1125"/>
<dbReference type="AlphaFoldDB" id="A0A135YZ94"/>
<evidence type="ECO:0000313" key="2">
    <source>
        <dbReference type="EMBL" id="KXI14722.1"/>
    </source>
</evidence>
<name>A0A135YZ94_9FIRM</name>
<evidence type="ECO:0000313" key="5">
    <source>
        <dbReference type="Proteomes" id="UP000255101"/>
    </source>
</evidence>
<dbReference type="EMBL" id="LSQZ01000002">
    <property type="protein sequence ID" value="KXI14722.1"/>
    <property type="molecule type" value="Genomic_DNA"/>
</dbReference>
<sequence>MSPSLLKISIIVLGFVGMFLIRYLPFAIVGEKSTSKEFDSFIKYIPLGVFVAMIIKDVFYKGGELFISTSNIKLVPLLIVIAISVKFRNIGLSVVAGGVIMWIAMMI</sequence>
<dbReference type="eggNOG" id="COG4392">
    <property type="taxonomic scope" value="Bacteria"/>
</dbReference>
<protein>
    <submittedName>
        <fullName evidence="2">Branched-chain amino acid transport protein</fullName>
    </submittedName>
    <submittedName>
        <fullName evidence="3">Predicted membrane protein</fullName>
    </submittedName>
</protein>
<dbReference type="InterPro" id="IPR008407">
    <property type="entry name" value="Brnchd-chn_aa_trnsp_AzlD"/>
</dbReference>
<feature type="transmembrane region" description="Helical" evidence="1">
    <location>
        <begin position="6"/>
        <end position="29"/>
    </location>
</feature>
<dbReference type="EMBL" id="UGTB01000004">
    <property type="protein sequence ID" value="SUB60239.1"/>
    <property type="molecule type" value="Genomic_DNA"/>
</dbReference>
<feature type="transmembrane region" description="Helical" evidence="1">
    <location>
        <begin position="65"/>
        <end position="83"/>
    </location>
</feature>
<proteinExistence type="predicted"/>
<dbReference type="Proteomes" id="UP000070326">
    <property type="component" value="Unassembled WGS sequence"/>
</dbReference>
<evidence type="ECO:0000256" key="1">
    <source>
        <dbReference type="SAM" id="Phobius"/>
    </source>
</evidence>
<feature type="transmembrane region" description="Helical" evidence="1">
    <location>
        <begin position="41"/>
        <end position="59"/>
    </location>
</feature>
<reference evidence="2 4" key="1">
    <citation type="submission" date="2016-02" db="EMBL/GenBank/DDBJ databases">
        <authorList>
            <person name="Wen L."/>
            <person name="He K."/>
            <person name="Yang H."/>
        </authorList>
    </citation>
    <scope>NUCLEOTIDE SEQUENCE [LARGE SCALE GENOMIC DNA]</scope>
    <source>
        <strain evidence="2 4">MJR8628A</strain>
    </source>
</reference>
<gene>
    <name evidence="2" type="ORF">HMPREF3195_00093</name>
    <name evidence="3" type="ORF">NCTC11460_00135</name>
</gene>
<dbReference type="Pfam" id="PF05437">
    <property type="entry name" value="AzlD"/>
    <property type="match status" value="1"/>
</dbReference>
<keyword evidence="1" id="KW-1133">Transmembrane helix</keyword>
<dbReference type="RefSeq" id="WP_002844165.1">
    <property type="nucleotide sequence ID" value="NZ_CAMPYD010000026.1"/>
</dbReference>
<keyword evidence="1" id="KW-0472">Membrane</keyword>
<evidence type="ECO:0000313" key="4">
    <source>
        <dbReference type="Proteomes" id="UP000070326"/>
    </source>
</evidence>
<dbReference type="STRING" id="1261.HMPREF3195_00093"/>
<accession>A0A135YZ94</accession>
<reference evidence="3 5" key="2">
    <citation type="submission" date="2018-06" db="EMBL/GenBank/DDBJ databases">
        <authorList>
            <consortium name="Pathogen Informatics"/>
            <person name="Doyle S."/>
        </authorList>
    </citation>
    <scope>NUCLEOTIDE SEQUENCE [LARGE SCALE GENOMIC DNA]</scope>
    <source>
        <strain evidence="3 5">NCTC11460</strain>
    </source>
</reference>
<dbReference type="Proteomes" id="UP000255101">
    <property type="component" value="Unassembled WGS sequence"/>
</dbReference>